<reference evidence="3" key="1">
    <citation type="submission" date="2017-08" db="EMBL/GenBank/DDBJ databases">
        <authorList>
            <person name="Polle J.E."/>
            <person name="Barry K."/>
            <person name="Cushman J."/>
            <person name="Schmutz J."/>
            <person name="Tran D."/>
            <person name="Hathwaick L.T."/>
            <person name="Yim W.C."/>
            <person name="Jenkins J."/>
            <person name="Mckie-Krisberg Z.M."/>
            <person name="Prochnik S."/>
            <person name="Lindquist E."/>
            <person name="Dockter R.B."/>
            <person name="Adam C."/>
            <person name="Molina H."/>
            <person name="Bunkerborg J."/>
            <person name="Jin E."/>
            <person name="Buchheim M."/>
            <person name="Magnuson J."/>
        </authorList>
    </citation>
    <scope>NUCLEOTIDE SEQUENCE</scope>
    <source>
        <strain evidence="3">CCAP 19/18</strain>
    </source>
</reference>
<evidence type="ECO:0000313" key="4">
    <source>
        <dbReference type="Proteomes" id="UP000815325"/>
    </source>
</evidence>
<keyword evidence="2" id="KW-0472">Membrane</keyword>
<feature type="region of interest" description="Disordered" evidence="1">
    <location>
        <begin position="30"/>
        <end position="60"/>
    </location>
</feature>
<proteinExistence type="predicted"/>
<sequence>ASVGGKARFRVHSKPLRHFHHQKGLMPRLKNVGCSAAGGPEGASNSPESNASPSVDPQLQSAKQMLRIPPSTMYTALAVVSASLSLISLALPEALLGAAFPPSPAGEPAWGALEVLYLRIAGATLMPRTASELCLKDAAANGRLQSATYRRQMLGGVLNALAHTAAFLSVPALWVPLNVLTYLPVCLFNLLVNSLTLWASGKNPQKPAASMALSPLPSSLMGWFYT</sequence>
<organism evidence="3 4">
    <name type="scientific">Dunaliella salina</name>
    <name type="common">Green alga</name>
    <name type="synonym">Protococcus salinus</name>
    <dbReference type="NCBI Taxonomy" id="3046"/>
    <lineage>
        <taxon>Eukaryota</taxon>
        <taxon>Viridiplantae</taxon>
        <taxon>Chlorophyta</taxon>
        <taxon>core chlorophytes</taxon>
        <taxon>Chlorophyceae</taxon>
        <taxon>CS clade</taxon>
        <taxon>Chlamydomonadales</taxon>
        <taxon>Dunaliellaceae</taxon>
        <taxon>Dunaliella</taxon>
    </lineage>
</organism>
<keyword evidence="4" id="KW-1185">Reference proteome</keyword>
<gene>
    <name evidence="3" type="ORF">DUNSADRAFT_16245</name>
</gene>
<keyword evidence="2" id="KW-1133">Transmembrane helix</keyword>
<feature type="compositionally biased region" description="Low complexity" evidence="1">
    <location>
        <begin position="42"/>
        <end position="54"/>
    </location>
</feature>
<accession>A0ABQ7H149</accession>
<keyword evidence="2" id="KW-0812">Transmembrane</keyword>
<feature type="non-terminal residue" evidence="3">
    <location>
        <position position="1"/>
    </location>
</feature>
<dbReference type="Proteomes" id="UP000815325">
    <property type="component" value="Unassembled WGS sequence"/>
</dbReference>
<dbReference type="EMBL" id="MU069509">
    <property type="protein sequence ID" value="KAF5840582.1"/>
    <property type="molecule type" value="Genomic_DNA"/>
</dbReference>
<comment type="caution">
    <text evidence="3">The sequence shown here is derived from an EMBL/GenBank/DDBJ whole genome shotgun (WGS) entry which is preliminary data.</text>
</comment>
<feature type="transmembrane region" description="Helical" evidence="2">
    <location>
        <begin position="181"/>
        <end position="201"/>
    </location>
</feature>
<evidence type="ECO:0000313" key="3">
    <source>
        <dbReference type="EMBL" id="KAF5840582.1"/>
    </source>
</evidence>
<evidence type="ECO:0000256" key="2">
    <source>
        <dbReference type="SAM" id="Phobius"/>
    </source>
</evidence>
<protein>
    <submittedName>
        <fullName evidence="3">Uncharacterized protein</fullName>
    </submittedName>
</protein>
<name>A0ABQ7H149_DUNSA</name>
<feature type="transmembrane region" description="Helical" evidence="2">
    <location>
        <begin position="156"/>
        <end position="175"/>
    </location>
</feature>
<evidence type="ECO:0000256" key="1">
    <source>
        <dbReference type="SAM" id="MobiDB-lite"/>
    </source>
</evidence>